<proteinExistence type="predicted"/>
<evidence type="ECO:0000256" key="2">
    <source>
        <dbReference type="ARBA" id="ARBA00023054"/>
    </source>
</evidence>
<sequence length="400" mass="42114">MTMIRRLVWAALALALIAGFAWALWPRPVEVETAEVGRQDIVVTVDEEGRSRIREVFAVSAPIAGRMARLDLHPGDPVTVGETVVARLRPAAPPLLDVRARRVAEAARDAAQAALGLARAELERARAQADYAASELRRAGALADRGTLATRTLEQARLDAAASAALESANANVMMRQRELESARAALIEGDEASGDGPCCVEVSAPTTGCILRVLAESEQVVAAGTPLLEIGDPSDLEIVVDLLSSDAVRVTEGRPATLDGWGGATLAAHVARVDPSAETKVSALGIEEQRVTAVLALDGPAAAQAGLGDGYGVTTHIEVWRGEDLPAVPVGALFRNGEDWAVFRVEEGRAWLTPIGLGERNADWAEVRTGLEPGASVILHPGDRIADGVRVAPRAVPRD</sequence>
<evidence type="ECO:0000313" key="5">
    <source>
        <dbReference type="EMBL" id="EYD74247.1"/>
    </source>
</evidence>
<dbReference type="EMBL" id="AOSK01000120">
    <property type="protein sequence ID" value="EYD74247.1"/>
    <property type="molecule type" value="Genomic_DNA"/>
</dbReference>
<dbReference type="Gene3D" id="2.40.50.100">
    <property type="match status" value="1"/>
</dbReference>
<dbReference type="OrthoDB" id="9791520at2"/>
<gene>
    <name evidence="5" type="ORF">Rumeso_04304</name>
</gene>
<dbReference type="InterPro" id="IPR058637">
    <property type="entry name" value="YknX-like_C"/>
</dbReference>
<protein>
    <submittedName>
        <fullName evidence="5">Putative RND efflux membrane fusion protein</fullName>
    </submittedName>
</protein>
<comment type="caution">
    <text evidence="5">The sequence shown here is derived from an EMBL/GenBank/DDBJ whole genome shotgun (WGS) entry which is preliminary data.</text>
</comment>
<organism evidence="5 6">
    <name type="scientific">Rubellimicrobium mesophilum DSM 19309</name>
    <dbReference type="NCBI Taxonomy" id="442562"/>
    <lineage>
        <taxon>Bacteria</taxon>
        <taxon>Pseudomonadati</taxon>
        <taxon>Pseudomonadota</taxon>
        <taxon>Alphaproteobacteria</taxon>
        <taxon>Rhodobacterales</taxon>
        <taxon>Roseobacteraceae</taxon>
        <taxon>Rubellimicrobium</taxon>
    </lineage>
</organism>
<keyword evidence="2 3" id="KW-0175">Coiled coil</keyword>
<dbReference type="PANTHER" id="PTHR32347">
    <property type="entry name" value="EFFLUX SYSTEM COMPONENT YKNX-RELATED"/>
    <property type="match status" value="1"/>
</dbReference>
<evidence type="ECO:0000256" key="3">
    <source>
        <dbReference type="SAM" id="Coils"/>
    </source>
</evidence>
<dbReference type="AlphaFoldDB" id="A0A017HIA5"/>
<keyword evidence="6" id="KW-1185">Reference proteome</keyword>
<dbReference type="HOGENOM" id="CLU_018816_14_5_5"/>
<dbReference type="PATRIC" id="fig|442562.3.peg.4238"/>
<comment type="subcellular location">
    <subcellularLocation>
        <location evidence="1">Cell envelope</location>
    </subcellularLocation>
</comment>
<dbReference type="Gene3D" id="2.40.30.170">
    <property type="match status" value="1"/>
</dbReference>
<evidence type="ECO:0000259" key="4">
    <source>
        <dbReference type="Pfam" id="PF25989"/>
    </source>
</evidence>
<dbReference type="GO" id="GO:0030313">
    <property type="term" value="C:cell envelope"/>
    <property type="evidence" value="ECO:0007669"/>
    <property type="project" value="UniProtKB-SubCell"/>
</dbReference>
<dbReference type="STRING" id="442562.Rumeso_04304"/>
<dbReference type="Pfam" id="PF25989">
    <property type="entry name" value="YknX_C"/>
    <property type="match status" value="1"/>
</dbReference>
<dbReference type="InterPro" id="IPR050465">
    <property type="entry name" value="UPF0194_transport"/>
</dbReference>
<dbReference type="Proteomes" id="UP000019666">
    <property type="component" value="Unassembled WGS sequence"/>
</dbReference>
<dbReference type="Gene3D" id="1.10.287.470">
    <property type="entry name" value="Helix hairpin bin"/>
    <property type="match status" value="1"/>
</dbReference>
<dbReference type="Gene3D" id="2.40.420.20">
    <property type="match status" value="1"/>
</dbReference>
<feature type="coiled-coil region" evidence="3">
    <location>
        <begin position="108"/>
        <end position="137"/>
    </location>
</feature>
<reference evidence="5 6" key="1">
    <citation type="submission" date="2013-02" db="EMBL/GenBank/DDBJ databases">
        <authorList>
            <person name="Fiebig A."/>
            <person name="Goeker M."/>
            <person name="Klenk H.-P.P."/>
        </authorList>
    </citation>
    <scope>NUCLEOTIDE SEQUENCE [LARGE SCALE GENOMIC DNA]</scope>
    <source>
        <strain evidence="5 6">DSM 19309</strain>
    </source>
</reference>
<accession>A0A017HIA5</accession>
<evidence type="ECO:0000313" key="6">
    <source>
        <dbReference type="Proteomes" id="UP000019666"/>
    </source>
</evidence>
<dbReference type="PANTHER" id="PTHR32347:SF29">
    <property type="entry name" value="UPF0194 MEMBRANE PROTEIN YBHG"/>
    <property type="match status" value="1"/>
</dbReference>
<evidence type="ECO:0000256" key="1">
    <source>
        <dbReference type="ARBA" id="ARBA00004196"/>
    </source>
</evidence>
<feature type="domain" description="YknX-like C-terminal permuted SH3-like" evidence="4">
    <location>
        <begin position="328"/>
        <end position="392"/>
    </location>
</feature>
<name>A0A017HIA5_9RHOB</name>